<evidence type="ECO:0000256" key="6">
    <source>
        <dbReference type="SAM" id="MobiDB-lite"/>
    </source>
</evidence>
<keyword evidence="8" id="KW-1185">Reference proteome</keyword>
<dbReference type="STRING" id="448386.A0A2V3J0B3"/>
<feature type="compositionally biased region" description="Low complexity" evidence="6">
    <location>
        <begin position="250"/>
        <end position="259"/>
    </location>
</feature>
<dbReference type="InterPro" id="IPR009072">
    <property type="entry name" value="Histone-fold"/>
</dbReference>
<evidence type="ECO:0000313" key="7">
    <source>
        <dbReference type="EMBL" id="PXF47367.1"/>
    </source>
</evidence>
<dbReference type="Pfam" id="PF02291">
    <property type="entry name" value="TFIID-31kDa"/>
    <property type="match status" value="1"/>
</dbReference>
<sequence>MEAVGGKPRDARIIEAILRTMGVDQYDPRVVNQLLELLYRYVSTVLIDARNVCEHTLKTQIDAEDIKLAIKSGCSHSFLQAPPREVTMRMAAERNSVPLPPVDQKAGISLPHVDLQLTEQLRVKVDDGHSSPVKRASPTRNLDLSTSPKRQRLSPQQRPHTEPPRLGVNSSSTKAQSTASPARVASAKQALSRSPDAKAAQPVPSTSSPVRSSNLPHSALPQKTPPKLGISRGTATANVVQPTLSTQVQIQRQQQLRQSPLGTIGSQSTPSSWNPSSAAMRTTAQIAPQNVAVRPPQLTGAPQQRPSLSSGMAGLPPSAPPNPPPP</sequence>
<dbReference type="Gene3D" id="1.10.20.10">
    <property type="entry name" value="Histone, subunit A"/>
    <property type="match status" value="1"/>
</dbReference>
<dbReference type="GO" id="GO:0046982">
    <property type="term" value="F:protein heterodimerization activity"/>
    <property type="evidence" value="ECO:0007669"/>
    <property type="project" value="InterPro"/>
</dbReference>
<dbReference type="InterPro" id="IPR003162">
    <property type="entry name" value="TFIID-31"/>
</dbReference>
<comment type="subcellular location">
    <subcellularLocation>
        <location evidence="1">Nucleus</location>
    </subcellularLocation>
</comment>
<dbReference type="GO" id="GO:0000124">
    <property type="term" value="C:SAGA complex"/>
    <property type="evidence" value="ECO:0007669"/>
    <property type="project" value="TreeGrafter"/>
</dbReference>
<feature type="compositionally biased region" description="Polar residues" evidence="6">
    <location>
        <begin position="300"/>
        <end position="310"/>
    </location>
</feature>
<protein>
    <submittedName>
        <fullName evidence="7">Transcription initiation factor TFIID subunit 9</fullName>
    </submittedName>
</protein>
<dbReference type="GO" id="GO:0003743">
    <property type="term" value="F:translation initiation factor activity"/>
    <property type="evidence" value="ECO:0007669"/>
    <property type="project" value="UniProtKB-KW"/>
</dbReference>
<feature type="region of interest" description="Disordered" evidence="6">
    <location>
        <begin position="250"/>
        <end position="326"/>
    </location>
</feature>
<dbReference type="Proteomes" id="UP000247409">
    <property type="component" value="Unassembled WGS sequence"/>
</dbReference>
<comment type="similarity">
    <text evidence="2">Belongs to the TAF9 family.</text>
</comment>
<dbReference type="InterPro" id="IPR051431">
    <property type="entry name" value="TFIID_subunit_9"/>
</dbReference>
<dbReference type="AlphaFoldDB" id="A0A2V3J0B3"/>
<keyword evidence="3" id="KW-0805">Transcription regulation</keyword>
<dbReference type="CDD" id="cd07979">
    <property type="entry name" value="HFD_TAF9"/>
    <property type="match status" value="1"/>
</dbReference>
<dbReference type="PANTHER" id="PTHR48068">
    <property type="entry name" value="TAF9 RNA POLYMERASE II, TATA BOX-BINDING PROTEIN (TBP)-ASSOCIATED FACTOR"/>
    <property type="match status" value="1"/>
</dbReference>
<organism evidence="7 8">
    <name type="scientific">Gracilariopsis chorda</name>
    <dbReference type="NCBI Taxonomy" id="448386"/>
    <lineage>
        <taxon>Eukaryota</taxon>
        <taxon>Rhodophyta</taxon>
        <taxon>Florideophyceae</taxon>
        <taxon>Rhodymeniophycidae</taxon>
        <taxon>Gracilariales</taxon>
        <taxon>Gracilariaceae</taxon>
        <taxon>Gracilariopsis</taxon>
    </lineage>
</organism>
<evidence type="ECO:0000313" key="8">
    <source>
        <dbReference type="Proteomes" id="UP000247409"/>
    </source>
</evidence>
<dbReference type="EMBL" id="NBIV01000025">
    <property type="protein sequence ID" value="PXF47367.1"/>
    <property type="molecule type" value="Genomic_DNA"/>
</dbReference>
<evidence type="ECO:0000256" key="2">
    <source>
        <dbReference type="ARBA" id="ARBA00007646"/>
    </source>
</evidence>
<feature type="compositionally biased region" description="Polar residues" evidence="6">
    <location>
        <begin position="138"/>
        <end position="158"/>
    </location>
</feature>
<feature type="compositionally biased region" description="Pro residues" evidence="6">
    <location>
        <begin position="317"/>
        <end position="326"/>
    </location>
</feature>
<keyword evidence="4" id="KW-0804">Transcription</keyword>
<dbReference type="GO" id="GO:0051123">
    <property type="term" value="P:RNA polymerase II preinitiation complex assembly"/>
    <property type="evidence" value="ECO:0007669"/>
    <property type="project" value="TreeGrafter"/>
</dbReference>
<name>A0A2V3J0B3_9FLOR</name>
<reference evidence="7 8" key="1">
    <citation type="journal article" date="2018" name="Mol. Biol. Evol.">
        <title>Analysis of the draft genome of the red seaweed Gracilariopsis chorda provides insights into genome size evolution in Rhodophyta.</title>
        <authorList>
            <person name="Lee J."/>
            <person name="Yang E.C."/>
            <person name="Graf L."/>
            <person name="Yang J.H."/>
            <person name="Qiu H."/>
            <person name="Zel Zion U."/>
            <person name="Chan C.X."/>
            <person name="Stephens T.G."/>
            <person name="Weber A.P.M."/>
            <person name="Boo G.H."/>
            <person name="Boo S.M."/>
            <person name="Kim K.M."/>
            <person name="Shin Y."/>
            <person name="Jung M."/>
            <person name="Lee S.J."/>
            <person name="Yim H.S."/>
            <person name="Lee J.H."/>
            <person name="Bhattacharya D."/>
            <person name="Yoon H.S."/>
        </authorList>
    </citation>
    <scope>NUCLEOTIDE SEQUENCE [LARGE SCALE GENOMIC DNA]</scope>
    <source>
        <strain evidence="7 8">SKKU-2015</strain>
        <tissue evidence="7">Whole body</tissue>
    </source>
</reference>
<accession>A0A2V3J0B3</accession>
<feature type="region of interest" description="Disordered" evidence="6">
    <location>
        <begin position="123"/>
        <end position="231"/>
    </location>
</feature>
<evidence type="ECO:0000256" key="3">
    <source>
        <dbReference type="ARBA" id="ARBA00023015"/>
    </source>
</evidence>
<evidence type="ECO:0000256" key="5">
    <source>
        <dbReference type="ARBA" id="ARBA00023242"/>
    </source>
</evidence>
<dbReference type="GO" id="GO:0003713">
    <property type="term" value="F:transcription coactivator activity"/>
    <property type="evidence" value="ECO:0007669"/>
    <property type="project" value="TreeGrafter"/>
</dbReference>
<keyword evidence="7" id="KW-0648">Protein biosynthesis</keyword>
<feature type="compositionally biased region" description="Low complexity" evidence="6">
    <location>
        <begin position="266"/>
        <end position="277"/>
    </location>
</feature>
<proteinExistence type="inferred from homology"/>
<feature type="compositionally biased region" description="Low complexity" evidence="6">
    <location>
        <begin position="202"/>
        <end position="213"/>
    </location>
</feature>
<dbReference type="PANTHER" id="PTHR48068:SF4">
    <property type="entry name" value="TATA-BOX BINDING PROTEIN ASSOCIATED FACTOR 9"/>
    <property type="match status" value="1"/>
</dbReference>
<comment type="caution">
    <text evidence="7">The sequence shown here is derived from an EMBL/GenBank/DDBJ whole genome shotgun (WGS) entry which is preliminary data.</text>
</comment>
<keyword evidence="7" id="KW-0396">Initiation factor</keyword>
<feature type="compositionally biased region" description="Polar residues" evidence="6">
    <location>
        <begin position="168"/>
        <end position="180"/>
    </location>
</feature>
<dbReference type="SUPFAM" id="SSF47113">
    <property type="entry name" value="Histone-fold"/>
    <property type="match status" value="1"/>
</dbReference>
<evidence type="ECO:0000256" key="1">
    <source>
        <dbReference type="ARBA" id="ARBA00004123"/>
    </source>
</evidence>
<evidence type="ECO:0000256" key="4">
    <source>
        <dbReference type="ARBA" id="ARBA00023163"/>
    </source>
</evidence>
<gene>
    <name evidence="7" type="ORF">BWQ96_02847</name>
</gene>
<dbReference type="GO" id="GO:0016251">
    <property type="term" value="F:RNA polymerase II general transcription initiation factor activity"/>
    <property type="evidence" value="ECO:0007669"/>
    <property type="project" value="TreeGrafter"/>
</dbReference>
<feature type="compositionally biased region" description="Polar residues" evidence="6">
    <location>
        <begin position="279"/>
        <end position="288"/>
    </location>
</feature>
<dbReference type="OrthoDB" id="341924at2759"/>
<dbReference type="GO" id="GO:0005669">
    <property type="term" value="C:transcription factor TFIID complex"/>
    <property type="evidence" value="ECO:0007669"/>
    <property type="project" value="TreeGrafter"/>
</dbReference>
<keyword evidence="5" id="KW-0539">Nucleus</keyword>